<feature type="transmembrane region" description="Helical" evidence="1">
    <location>
        <begin position="209"/>
        <end position="228"/>
    </location>
</feature>
<gene>
    <name evidence="2" type="ORF">HF526_14175</name>
</gene>
<evidence type="ECO:0000313" key="2">
    <source>
        <dbReference type="EMBL" id="NMH98447.1"/>
    </source>
</evidence>
<keyword evidence="1" id="KW-1133">Transmembrane helix</keyword>
<proteinExistence type="predicted"/>
<dbReference type="InterPro" id="IPR021401">
    <property type="entry name" value="DUF3040"/>
</dbReference>
<sequence>MITQRISSPLLIREPQVALLRAESCITSPVVGDAREDVLRCRPPTVAATITARPLHLLICYAEAALLAIDIRRDSSVGDSLAYRSIFQTNRMLEMCRCVIRHCVPRPPDSEGKTCWHIFADRGVRKLGSRSSLRTNVRSVVGLMALENHELSELNRIGLALLKDDPELARKLSKPIRCTCHFWMALSYATLAVCALLLCMGLALRDVTAPMAGGLALMTAYPLFLVMAKRRRPLTE</sequence>
<feature type="transmembrane region" description="Helical" evidence="1">
    <location>
        <begin position="180"/>
        <end position="203"/>
    </location>
</feature>
<comment type="caution">
    <text evidence="2">The sequence shown here is derived from an EMBL/GenBank/DDBJ whole genome shotgun (WGS) entry which is preliminary data.</text>
</comment>
<protein>
    <submittedName>
        <fullName evidence="2">DUF3040 domain-containing protein</fullName>
    </submittedName>
</protein>
<dbReference type="Pfam" id="PF11239">
    <property type="entry name" value="DUF3040"/>
    <property type="match status" value="1"/>
</dbReference>
<dbReference type="Proteomes" id="UP000820669">
    <property type="component" value="Unassembled WGS sequence"/>
</dbReference>
<keyword evidence="1" id="KW-0812">Transmembrane</keyword>
<name>A0ABX1SC47_9PSEU</name>
<reference evidence="2 3" key="1">
    <citation type="submission" date="2020-04" db="EMBL/GenBank/DDBJ databases">
        <authorList>
            <person name="Klaysubun C."/>
            <person name="Duangmal K."/>
            <person name="Lipun K."/>
        </authorList>
    </citation>
    <scope>NUCLEOTIDE SEQUENCE [LARGE SCALE GENOMIC DNA]</scope>
    <source>
        <strain evidence="2 3">K10HN5</strain>
    </source>
</reference>
<evidence type="ECO:0000256" key="1">
    <source>
        <dbReference type="SAM" id="Phobius"/>
    </source>
</evidence>
<dbReference type="RefSeq" id="WP_169381897.1">
    <property type="nucleotide sequence ID" value="NZ_JAAXLA010000023.1"/>
</dbReference>
<accession>A0ABX1SC47</accession>
<keyword evidence="1" id="KW-0472">Membrane</keyword>
<keyword evidence="3" id="KW-1185">Reference proteome</keyword>
<dbReference type="EMBL" id="JAAXLA010000023">
    <property type="protein sequence ID" value="NMH98447.1"/>
    <property type="molecule type" value="Genomic_DNA"/>
</dbReference>
<organism evidence="2 3">
    <name type="scientific">Pseudonocardia acidicola</name>
    <dbReference type="NCBI Taxonomy" id="2724939"/>
    <lineage>
        <taxon>Bacteria</taxon>
        <taxon>Bacillati</taxon>
        <taxon>Actinomycetota</taxon>
        <taxon>Actinomycetes</taxon>
        <taxon>Pseudonocardiales</taxon>
        <taxon>Pseudonocardiaceae</taxon>
        <taxon>Pseudonocardia</taxon>
    </lineage>
</organism>
<evidence type="ECO:0000313" key="3">
    <source>
        <dbReference type="Proteomes" id="UP000820669"/>
    </source>
</evidence>